<protein>
    <submittedName>
        <fullName evidence="2">Uncharacterized protein</fullName>
    </submittedName>
</protein>
<proteinExistence type="predicted"/>
<sequence length="332" mass="37236">MEATSLSQSERTTTLSTPTDSTTSGQSSKPSTEQCSDPTEPRPGNSDDSTSRPEAGTRDLKTESGWGDTSPSPEDPPSPDSGETPPSQRVSMRTASERSTTPPLETVSWMPAPEPKRSNAPSLTYSSHSHWQRETVPTWTEQHDFNTFNQDPKTFGWADEENEDETALDYGAHRGYTSAPHDETALDYGDYRGYTSAPHFYHQPFPLPDSPTYAREFQNYPPTQHHAQRIQGYCPPQYGLYPLAGQNSPPRQPGGSNDPPPEPPRPSNEERLRQAQELLAIKDRQLAELRLELETQQAERDVHAELHQLNDKGKKPDRPTPNHRRPLNERTD</sequence>
<organism evidence="2 3">
    <name type="scientific">Armillaria ostoyae</name>
    <name type="common">Armillaria root rot fungus</name>
    <dbReference type="NCBI Taxonomy" id="47428"/>
    <lineage>
        <taxon>Eukaryota</taxon>
        <taxon>Fungi</taxon>
        <taxon>Dikarya</taxon>
        <taxon>Basidiomycota</taxon>
        <taxon>Agaricomycotina</taxon>
        <taxon>Agaricomycetes</taxon>
        <taxon>Agaricomycetidae</taxon>
        <taxon>Agaricales</taxon>
        <taxon>Marasmiineae</taxon>
        <taxon>Physalacriaceae</taxon>
        <taxon>Armillaria</taxon>
    </lineage>
</organism>
<gene>
    <name evidence="2" type="ORF">ARMOST_17120</name>
</gene>
<feature type="compositionally biased region" description="Low complexity" evidence="1">
    <location>
        <begin position="12"/>
        <end position="24"/>
    </location>
</feature>
<feature type="compositionally biased region" description="Basic and acidic residues" evidence="1">
    <location>
        <begin position="49"/>
        <end position="62"/>
    </location>
</feature>
<evidence type="ECO:0000313" key="3">
    <source>
        <dbReference type="Proteomes" id="UP000219338"/>
    </source>
</evidence>
<dbReference type="EMBL" id="FUEG01000020">
    <property type="protein sequence ID" value="SJL13672.1"/>
    <property type="molecule type" value="Genomic_DNA"/>
</dbReference>
<dbReference type="AlphaFoldDB" id="A0A284RY42"/>
<feature type="region of interest" description="Disordered" evidence="1">
    <location>
        <begin position="301"/>
        <end position="332"/>
    </location>
</feature>
<evidence type="ECO:0000313" key="2">
    <source>
        <dbReference type="EMBL" id="SJL13672.1"/>
    </source>
</evidence>
<evidence type="ECO:0000256" key="1">
    <source>
        <dbReference type="SAM" id="MobiDB-lite"/>
    </source>
</evidence>
<feature type="compositionally biased region" description="Polar residues" evidence="1">
    <location>
        <begin position="119"/>
        <end position="129"/>
    </location>
</feature>
<feature type="compositionally biased region" description="Polar residues" evidence="1">
    <location>
        <begin position="1"/>
        <end position="11"/>
    </location>
</feature>
<feature type="compositionally biased region" description="Polar residues" evidence="1">
    <location>
        <begin position="25"/>
        <end position="37"/>
    </location>
</feature>
<reference evidence="3" key="1">
    <citation type="journal article" date="2017" name="Nat. Ecol. Evol.">
        <title>Genome expansion and lineage-specific genetic innovations in the forest pathogenic fungi Armillaria.</title>
        <authorList>
            <person name="Sipos G."/>
            <person name="Prasanna A.N."/>
            <person name="Walter M.C."/>
            <person name="O'Connor E."/>
            <person name="Balint B."/>
            <person name="Krizsan K."/>
            <person name="Kiss B."/>
            <person name="Hess J."/>
            <person name="Varga T."/>
            <person name="Slot J."/>
            <person name="Riley R."/>
            <person name="Boka B."/>
            <person name="Rigling D."/>
            <person name="Barry K."/>
            <person name="Lee J."/>
            <person name="Mihaltcheva S."/>
            <person name="LaButti K."/>
            <person name="Lipzen A."/>
            <person name="Waldron R."/>
            <person name="Moloney N.M."/>
            <person name="Sperisen C."/>
            <person name="Kredics L."/>
            <person name="Vagvoelgyi C."/>
            <person name="Patrignani A."/>
            <person name="Fitzpatrick D."/>
            <person name="Nagy I."/>
            <person name="Doyle S."/>
            <person name="Anderson J.B."/>
            <person name="Grigoriev I.V."/>
            <person name="Gueldener U."/>
            <person name="Muensterkoetter M."/>
            <person name="Nagy L.G."/>
        </authorList>
    </citation>
    <scope>NUCLEOTIDE SEQUENCE [LARGE SCALE GENOMIC DNA]</scope>
    <source>
        <strain evidence="3">C18/9</strain>
    </source>
</reference>
<feature type="compositionally biased region" description="Polar residues" evidence="1">
    <location>
        <begin position="88"/>
        <end position="103"/>
    </location>
</feature>
<dbReference type="Proteomes" id="UP000219338">
    <property type="component" value="Unassembled WGS sequence"/>
</dbReference>
<accession>A0A284RY42</accession>
<feature type="region of interest" description="Disordered" evidence="1">
    <location>
        <begin position="203"/>
        <end position="273"/>
    </location>
</feature>
<feature type="region of interest" description="Disordered" evidence="1">
    <location>
        <begin position="1"/>
        <end position="129"/>
    </location>
</feature>
<name>A0A284RY42_ARMOS</name>
<keyword evidence="3" id="KW-1185">Reference proteome</keyword>